<evidence type="ECO:0000313" key="1">
    <source>
        <dbReference type="EMBL" id="UUR08898.1"/>
    </source>
</evidence>
<reference evidence="1 2" key="1">
    <citation type="submission" date="2022-05" db="EMBL/GenBank/DDBJ databases">
        <title>S8-45 Sphingomonas ultraviolaceadurans.</title>
        <authorList>
            <person name="Liu Y."/>
        </authorList>
    </citation>
    <scope>NUCLEOTIDE SEQUENCE [LARGE SCALE GENOMIC DNA]</scope>
    <source>
        <strain evidence="1 2">S8-45</strain>
    </source>
</reference>
<name>A0ABY5N0R4_9SPHN</name>
<gene>
    <name evidence="1" type="ORF">M1K48_04515</name>
</gene>
<accession>A0ABY5N0R4</accession>
<organism evidence="1 2">
    <name type="scientific">Sphingomonas glaciei</name>
    <dbReference type="NCBI Taxonomy" id="2938948"/>
    <lineage>
        <taxon>Bacteria</taxon>
        <taxon>Pseudomonadati</taxon>
        <taxon>Pseudomonadota</taxon>
        <taxon>Alphaproteobacteria</taxon>
        <taxon>Sphingomonadales</taxon>
        <taxon>Sphingomonadaceae</taxon>
        <taxon>Sphingomonas</taxon>
    </lineage>
</organism>
<dbReference type="RefSeq" id="WP_249504668.1">
    <property type="nucleotide sequence ID" value="NZ_CP097253.1"/>
</dbReference>
<dbReference type="EMBL" id="CP097253">
    <property type="protein sequence ID" value="UUR08898.1"/>
    <property type="molecule type" value="Genomic_DNA"/>
</dbReference>
<proteinExistence type="predicted"/>
<keyword evidence="2" id="KW-1185">Reference proteome</keyword>
<protein>
    <submittedName>
        <fullName evidence="1">Uncharacterized protein</fullName>
    </submittedName>
</protein>
<evidence type="ECO:0000313" key="2">
    <source>
        <dbReference type="Proteomes" id="UP000831921"/>
    </source>
</evidence>
<sequence length="79" mass="8540">MSKSLLLGPSGVVALAGDIQIRVDIHTCLYGAIAEQFGISRDEITPKLKPSEDPIGALEVGWGMCLKNYEGRMKALRPL</sequence>
<dbReference type="Proteomes" id="UP000831921">
    <property type="component" value="Chromosome"/>
</dbReference>